<accession>A0A5S4ET40</accession>
<name>A0A5S4ET40_9PROT</name>
<dbReference type="EMBL" id="SWAD01000006">
    <property type="protein sequence ID" value="TMQ78534.1"/>
    <property type="molecule type" value="Genomic_DNA"/>
</dbReference>
<proteinExistence type="predicted"/>
<keyword evidence="2" id="KW-1185">Reference proteome</keyword>
<dbReference type="RefSeq" id="WP_273704257.1">
    <property type="nucleotide sequence ID" value="NZ_SWAD01000006.1"/>
</dbReference>
<sequence length="43" mass="4837">MLQKIVHHPARSLDEYRLTYSSSLSTADLPVLHLRVEALSDSS</sequence>
<comment type="caution">
    <text evidence="1">The sequence shown here is derived from an EMBL/GenBank/DDBJ whole genome shotgun (WGS) entry which is preliminary data.</text>
</comment>
<evidence type="ECO:0000313" key="1">
    <source>
        <dbReference type="EMBL" id="TMQ78534.1"/>
    </source>
</evidence>
<reference evidence="1 2" key="1">
    <citation type="submission" date="2019-04" db="EMBL/GenBank/DDBJ databases">
        <title>A novel phosphate-accumulating bacterium identified in bioreactor for phosphate removal from wastewater.</title>
        <authorList>
            <person name="Kotlyarov R.Y."/>
            <person name="Beletsky A.V."/>
            <person name="Kallistova A.Y."/>
            <person name="Dorofeev A.G."/>
            <person name="Nikolaev Y.Y."/>
            <person name="Pimenov N.V."/>
            <person name="Ravin N.V."/>
            <person name="Mardanov A.V."/>
        </authorList>
    </citation>
    <scope>NUCLEOTIDE SEQUENCE [LARGE SCALE GENOMIC DNA]</scope>
    <source>
        <strain evidence="1 2">Bin19</strain>
    </source>
</reference>
<evidence type="ECO:0000313" key="2">
    <source>
        <dbReference type="Proteomes" id="UP000306324"/>
    </source>
</evidence>
<protein>
    <submittedName>
        <fullName evidence="1">Uncharacterized protein</fullName>
    </submittedName>
</protein>
<gene>
    <name evidence="1" type="ORF">ACCUM_1506</name>
</gene>
<dbReference type="Proteomes" id="UP000306324">
    <property type="component" value="Unassembled WGS sequence"/>
</dbReference>
<organism evidence="1 2">
    <name type="scientific">Candidatus Accumulibacter phosphatis</name>
    <dbReference type="NCBI Taxonomy" id="327160"/>
    <lineage>
        <taxon>Bacteria</taxon>
        <taxon>Pseudomonadati</taxon>
        <taxon>Pseudomonadota</taxon>
        <taxon>Betaproteobacteria</taxon>
        <taxon>Candidatus Accumulibacter</taxon>
    </lineage>
</organism>
<dbReference type="AlphaFoldDB" id="A0A5S4ET40"/>